<organism evidence="1 2">
    <name type="scientific">Metallosphaera yellowstonensis MK1</name>
    <dbReference type="NCBI Taxonomy" id="671065"/>
    <lineage>
        <taxon>Archaea</taxon>
        <taxon>Thermoproteota</taxon>
        <taxon>Thermoprotei</taxon>
        <taxon>Sulfolobales</taxon>
        <taxon>Sulfolobaceae</taxon>
        <taxon>Metallosphaera</taxon>
    </lineage>
</organism>
<protein>
    <submittedName>
        <fullName evidence="1">Uncharacterized protein</fullName>
    </submittedName>
</protein>
<evidence type="ECO:0000313" key="2">
    <source>
        <dbReference type="Proteomes" id="UP000003980"/>
    </source>
</evidence>
<dbReference type="HOGENOM" id="CLU_2257423_0_0_2"/>
<name>H2C4E6_9CREN</name>
<dbReference type="AlphaFoldDB" id="H2C4E6"/>
<reference evidence="1 2" key="1">
    <citation type="submission" date="2012-01" db="EMBL/GenBank/DDBJ databases">
        <title>Improved High-Quality Draft sequence of Metallosphaera yellowstonensis MK1.</title>
        <authorList>
            <consortium name="US DOE Joint Genome Institute"/>
            <person name="Lucas S."/>
            <person name="Han J."/>
            <person name="Cheng J.-F."/>
            <person name="Goodwin L."/>
            <person name="Pitluck S."/>
            <person name="Peters L."/>
            <person name="Teshima H."/>
            <person name="Detter J.C."/>
            <person name="Han C."/>
            <person name="Tapia R."/>
            <person name="Land M."/>
            <person name="Hauser L."/>
            <person name="Kyrpides N."/>
            <person name="Kozubal M."/>
            <person name="Macur R.E."/>
            <person name="Jay Z."/>
            <person name="Inskeep W."/>
            <person name="Woyke T."/>
        </authorList>
    </citation>
    <scope>NUCLEOTIDE SEQUENCE [LARGE SCALE GENOMIC DNA]</scope>
    <source>
        <strain evidence="1 2">MK1</strain>
    </source>
</reference>
<evidence type="ECO:0000313" key="1">
    <source>
        <dbReference type="EMBL" id="EHP69811.1"/>
    </source>
</evidence>
<proteinExistence type="predicted"/>
<sequence>MTVNGLQQLLDFALISGRYPRESPITAVVRKLSSTELKLNLSEYHGSSMTQVSKSFYGVAVTRFYLDYRALPKEKSHNCCMVEDELSTVTRTKLSMSYFCQRP</sequence>
<keyword evidence="2" id="KW-1185">Reference proteome</keyword>
<accession>H2C4E6</accession>
<dbReference type="Proteomes" id="UP000003980">
    <property type="component" value="Unassembled WGS sequence"/>
</dbReference>
<dbReference type="EMBL" id="JH597761">
    <property type="protein sequence ID" value="EHP69811.1"/>
    <property type="molecule type" value="Genomic_DNA"/>
</dbReference>
<gene>
    <name evidence="1" type="ORF">MetMK1DRAFT_00003130</name>
</gene>